<protein>
    <submittedName>
        <fullName evidence="17">Putative Formamidopyrimidine-DNA glycosylase</fullName>
        <ecNumber evidence="17">3.2.2.23</ecNumber>
    </submittedName>
</protein>
<keyword evidence="6 14" id="KW-0863">Zinc-finger</keyword>
<dbReference type="GO" id="GO:0003906">
    <property type="term" value="F:DNA-(apurinic or apyrimidinic site) endonuclease activity"/>
    <property type="evidence" value="ECO:0007669"/>
    <property type="project" value="InterPro"/>
</dbReference>
<keyword evidence="9" id="KW-0238">DNA-binding</keyword>
<evidence type="ECO:0000256" key="14">
    <source>
        <dbReference type="PROSITE-ProRule" id="PRU00391"/>
    </source>
</evidence>
<dbReference type="Gene3D" id="3.20.190.10">
    <property type="entry name" value="MutM-like, N-terminal"/>
    <property type="match status" value="1"/>
</dbReference>
<evidence type="ECO:0000256" key="9">
    <source>
        <dbReference type="ARBA" id="ARBA00023125"/>
    </source>
</evidence>
<dbReference type="Pfam" id="PF06827">
    <property type="entry name" value="zf-FPG_IleRS"/>
    <property type="match status" value="1"/>
</dbReference>
<keyword evidence="5" id="KW-0227">DNA damage</keyword>
<comment type="cofactor">
    <cofactor evidence="2">
        <name>Zn(2+)</name>
        <dbReference type="ChEBI" id="CHEBI:29105"/>
    </cofactor>
</comment>
<dbReference type="PROSITE" id="PS51066">
    <property type="entry name" value="ZF_FPG_2"/>
    <property type="match status" value="1"/>
</dbReference>
<evidence type="ECO:0000256" key="4">
    <source>
        <dbReference type="ARBA" id="ARBA00022723"/>
    </source>
</evidence>
<accession>R4YWF6</accession>
<evidence type="ECO:0000256" key="12">
    <source>
        <dbReference type="ARBA" id="ARBA00023268"/>
    </source>
</evidence>
<organism evidence="17 18">
    <name type="scientific">Candidatus Neomicrothrix parvicella RN1</name>
    <dbReference type="NCBI Taxonomy" id="1229780"/>
    <lineage>
        <taxon>Bacteria</taxon>
        <taxon>Bacillati</taxon>
        <taxon>Actinomycetota</taxon>
        <taxon>Acidimicrobiia</taxon>
        <taxon>Acidimicrobiales</taxon>
        <taxon>Microthrixaceae</taxon>
        <taxon>Candidatus Neomicrothrix</taxon>
    </lineage>
</organism>
<keyword evidence="8" id="KW-0862">Zinc</keyword>
<keyword evidence="18" id="KW-1185">Reference proteome</keyword>
<keyword evidence="12" id="KW-0511">Multifunctional enzyme</keyword>
<dbReference type="SUPFAM" id="SSF57716">
    <property type="entry name" value="Glucocorticoid receptor-like (DNA-binding domain)"/>
    <property type="match status" value="1"/>
</dbReference>
<comment type="caution">
    <text evidence="17">The sequence shown here is derived from an EMBL/GenBank/DDBJ whole genome shotgun (WGS) entry which is preliminary data.</text>
</comment>
<dbReference type="InterPro" id="IPR035937">
    <property type="entry name" value="FPG_N"/>
</dbReference>
<evidence type="ECO:0000256" key="13">
    <source>
        <dbReference type="ARBA" id="ARBA00023295"/>
    </source>
</evidence>
<dbReference type="OrthoDB" id="9800855at2"/>
<keyword evidence="4" id="KW-0479">Metal-binding</keyword>
<evidence type="ECO:0000256" key="1">
    <source>
        <dbReference type="ARBA" id="ARBA00001668"/>
    </source>
</evidence>
<dbReference type="GO" id="GO:0008270">
    <property type="term" value="F:zinc ion binding"/>
    <property type="evidence" value="ECO:0007669"/>
    <property type="project" value="UniProtKB-KW"/>
</dbReference>
<dbReference type="EC" id="3.2.2.23" evidence="17"/>
<evidence type="ECO:0000256" key="5">
    <source>
        <dbReference type="ARBA" id="ARBA00022763"/>
    </source>
</evidence>
<evidence type="ECO:0000256" key="3">
    <source>
        <dbReference type="ARBA" id="ARBA00009409"/>
    </source>
</evidence>
<dbReference type="GO" id="GO:0006284">
    <property type="term" value="P:base-excision repair"/>
    <property type="evidence" value="ECO:0007669"/>
    <property type="project" value="InterPro"/>
</dbReference>
<dbReference type="SMART" id="SM01232">
    <property type="entry name" value="H2TH"/>
    <property type="match status" value="1"/>
</dbReference>
<dbReference type="InterPro" id="IPR000214">
    <property type="entry name" value="Znf_DNA_glyclase/AP_lyase"/>
</dbReference>
<comment type="similarity">
    <text evidence="3">Belongs to the FPG family.</text>
</comment>
<name>R4YWF6_9ACTN</name>
<dbReference type="GO" id="GO:0003684">
    <property type="term" value="F:damaged DNA binding"/>
    <property type="evidence" value="ECO:0007669"/>
    <property type="project" value="InterPro"/>
</dbReference>
<keyword evidence="10" id="KW-0234">DNA repair</keyword>
<evidence type="ECO:0000256" key="2">
    <source>
        <dbReference type="ARBA" id="ARBA00001947"/>
    </source>
</evidence>
<evidence type="ECO:0000256" key="6">
    <source>
        <dbReference type="ARBA" id="ARBA00022771"/>
    </source>
</evidence>
<dbReference type="Proteomes" id="UP000018291">
    <property type="component" value="Unassembled WGS sequence"/>
</dbReference>
<feature type="domain" description="Formamidopyrimidine-DNA glycosylase catalytic" evidence="16">
    <location>
        <begin position="2"/>
        <end position="98"/>
    </location>
</feature>
<evidence type="ECO:0000256" key="11">
    <source>
        <dbReference type="ARBA" id="ARBA00023239"/>
    </source>
</evidence>
<gene>
    <name evidence="17" type="ORF">BN381_130072</name>
</gene>
<evidence type="ECO:0000313" key="18">
    <source>
        <dbReference type="Proteomes" id="UP000018291"/>
    </source>
</evidence>
<dbReference type="InterPro" id="IPR010979">
    <property type="entry name" value="Ribosomal_uS13-like_H2TH"/>
</dbReference>
<dbReference type="InterPro" id="IPR010663">
    <property type="entry name" value="Znf_FPG/IleRS"/>
</dbReference>
<dbReference type="RefSeq" id="WP_012224019.1">
    <property type="nucleotide sequence ID" value="NZ_HG422565.1"/>
</dbReference>
<dbReference type="STRING" id="1229780.BN381_130072"/>
<dbReference type="Gene3D" id="1.10.8.50">
    <property type="match status" value="1"/>
</dbReference>
<dbReference type="SUPFAM" id="SSF46946">
    <property type="entry name" value="S13-like H2TH domain"/>
    <property type="match status" value="1"/>
</dbReference>
<dbReference type="GO" id="GO:0034039">
    <property type="term" value="F:8-oxo-7,8-dihydroguanine DNA N-glycosylase activity"/>
    <property type="evidence" value="ECO:0007669"/>
    <property type="project" value="TreeGrafter"/>
</dbReference>
<comment type="catalytic activity">
    <reaction evidence="1">
        <text>Hydrolysis of DNA containing ring-opened 7-methylguanine residues, releasing 2,6-diamino-4-hydroxy-5-(N-methyl)formamidopyrimidine.</text>
        <dbReference type="EC" id="3.2.2.23"/>
    </reaction>
</comment>
<dbReference type="eggNOG" id="COG0266">
    <property type="taxonomic scope" value="Bacteria"/>
</dbReference>
<dbReference type="PANTHER" id="PTHR22993:SF9">
    <property type="entry name" value="FORMAMIDOPYRIMIDINE-DNA GLYCOSYLASE"/>
    <property type="match status" value="1"/>
</dbReference>
<dbReference type="EMBL" id="CANL01000005">
    <property type="protein sequence ID" value="CCM62514.1"/>
    <property type="molecule type" value="Genomic_DNA"/>
</dbReference>
<dbReference type="AlphaFoldDB" id="R4YWF6"/>
<keyword evidence="7 17" id="KW-0378">Hydrolase</keyword>
<feature type="domain" description="FPG-type" evidence="15">
    <location>
        <begin position="235"/>
        <end position="269"/>
    </location>
</feature>
<reference evidence="17 18" key="1">
    <citation type="journal article" date="2013" name="ISME J.">
        <title>Metabolic model for the filamentous 'Candidatus Microthrix parvicella' based on genomic and metagenomic analyses.</title>
        <authorList>
            <person name="Jon McIlroy S."/>
            <person name="Kristiansen R."/>
            <person name="Albertsen M."/>
            <person name="Michael Karst S."/>
            <person name="Rossetti S."/>
            <person name="Lund Nielsen J."/>
            <person name="Tandoi V."/>
            <person name="James Seviour R."/>
            <person name="Nielsen P.H."/>
        </authorList>
    </citation>
    <scope>NUCLEOTIDE SEQUENCE [LARGE SCALE GENOMIC DNA]</scope>
    <source>
        <strain evidence="17 18">RN1</strain>
    </source>
</reference>
<evidence type="ECO:0000259" key="15">
    <source>
        <dbReference type="PROSITE" id="PS51066"/>
    </source>
</evidence>
<keyword evidence="11" id="KW-0456">Lyase</keyword>
<dbReference type="SMART" id="SM00898">
    <property type="entry name" value="Fapy_DNA_glyco"/>
    <property type="match status" value="1"/>
</dbReference>
<dbReference type="SUPFAM" id="SSF81624">
    <property type="entry name" value="N-terminal domain of MutM-like DNA repair proteins"/>
    <property type="match status" value="1"/>
</dbReference>
<proteinExistence type="inferred from homology"/>
<dbReference type="InterPro" id="IPR015886">
    <property type="entry name" value="H2TH_FPG"/>
</dbReference>
<evidence type="ECO:0000256" key="10">
    <source>
        <dbReference type="ARBA" id="ARBA00023204"/>
    </source>
</evidence>
<evidence type="ECO:0000313" key="17">
    <source>
        <dbReference type="EMBL" id="CCM62514.1"/>
    </source>
</evidence>
<dbReference type="PROSITE" id="PS51068">
    <property type="entry name" value="FPG_CAT"/>
    <property type="match status" value="1"/>
</dbReference>
<evidence type="ECO:0000256" key="7">
    <source>
        <dbReference type="ARBA" id="ARBA00022801"/>
    </source>
</evidence>
<dbReference type="InterPro" id="IPR012319">
    <property type="entry name" value="FPG_cat"/>
</dbReference>
<dbReference type="HOGENOM" id="CLU_038423_1_2_11"/>
<dbReference type="Pfam" id="PF01149">
    <property type="entry name" value="Fapy_DNA_glyco"/>
    <property type="match status" value="1"/>
</dbReference>
<sequence length="284" mass="31357">MPELPELEAHAARLRAGWVGAVLTRFHPLSFTVMKTVDPDPNVATGRPLTHVGRRGKYLICDFDGIAFVVHLMQGGRLRTTPPAKGPKAPRGAQARWSFDGFDDWLLTEAGKERRVGVWVFDRRHGPSSAEAELFADLGPDAETLTAARLGERLRSRSGRLHNVLRDQRVIAGIGRRLANDLCHEAKLSPFVSTGRLTDDQVLAVHGALSHLVERDLAFETTQEELVNTAKRPTNVHRRMGDPCPNCGEAIREVTYASHVVNYCPTCQTGGRLLADNTTSKFLK</sequence>
<evidence type="ECO:0000259" key="16">
    <source>
        <dbReference type="PROSITE" id="PS51068"/>
    </source>
</evidence>
<dbReference type="PANTHER" id="PTHR22993">
    <property type="entry name" value="FORMAMIDOPYRIMIDINE-DNA GLYCOSYLASE"/>
    <property type="match status" value="1"/>
</dbReference>
<dbReference type="GO" id="GO:0016829">
    <property type="term" value="F:lyase activity"/>
    <property type="evidence" value="ECO:0007669"/>
    <property type="project" value="UniProtKB-KW"/>
</dbReference>
<keyword evidence="13 17" id="KW-0326">Glycosidase</keyword>
<evidence type="ECO:0000256" key="8">
    <source>
        <dbReference type="ARBA" id="ARBA00022833"/>
    </source>
</evidence>